<name>A0ABS8FPV0_9FIRM</name>
<gene>
    <name evidence="3" type="ORF">LKD28_09355</name>
</gene>
<evidence type="ECO:0000256" key="1">
    <source>
        <dbReference type="SAM" id="Phobius"/>
    </source>
</evidence>
<keyword evidence="1" id="KW-0472">Membrane</keyword>
<protein>
    <submittedName>
        <fullName evidence="3">Alpha/beta hydrolase</fullName>
    </submittedName>
</protein>
<dbReference type="RefSeq" id="WP_195541305.1">
    <property type="nucleotide sequence ID" value="NZ_JAJEQT010000006.1"/>
</dbReference>
<organism evidence="3 4">
    <name type="scientific">Coprococcus hominis</name>
    <name type="common">ex Arizal et al. 2022</name>
    <dbReference type="NCBI Taxonomy" id="2881262"/>
    <lineage>
        <taxon>Bacteria</taxon>
        <taxon>Bacillati</taxon>
        <taxon>Bacillota</taxon>
        <taxon>Clostridia</taxon>
        <taxon>Lachnospirales</taxon>
        <taxon>Lachnospiraceae</taxon>
        <taxon>Coprococcus</taxon>
    </lineage>
</organism>
<dbReference type="EMBL" id="JAJEQT010000006">
    <property type="protein sequence ID" value="MCC2219241.1"/>
    <property type="molecule type" value="Genomic_DNA"/>
</dbReference>
<accession>A0ABS8FPV0</accession>
<feature type="domain" description="AB hydrolase-1" evidence="2">
    <location>
        <begin position="92"/>
        <end position="208"/>
    </location>
</feature>
<dbReference type="Proteomes" id="UP001198495">
    <property type="component" value="Unassembled WGS sequence"/>
</dbReference>
<keyword evidence="3" id="KW-0378">Hydrolase</keyword>
<comment type="caution">
    <text evidence="3">The sequence shown here is derived from an EMBL/GenBank/DDBJ whole genome shotgun (WGS) entry which is preliminary data.</text>
</comment>
<dbReference type="Pfam" id="PF00561">
    <property type="entry name" value="Abhydrolase_1"/>
    <property type="match status" value="1"/>
</dbReference>
<proteinExistence type="predicted"/>
<reference evidence="3 4" key="1">
    <citation type="submission" date="2021-10" db="EMBL/GenBank/DDBJ databases">
        <title>Anaerobic single-cell dispensing facilitates the cultivation of human gut bacteria.</title>
        <authorList>
            <person name="Afrizal A."/>
        </authorList>
    </citation>
    <scope>NUCLEOTIDE SEQUENCE [LARGE SCALE GENOMIC DNA]</scope>
    <source>
        <strain evidence="3 4">CLA-AA-H212</strain>
    </source>
</reference>
<keyword evidence="1" id="KW-1133">Transmembrane helix</keyword>
<feature type="transmembrane region" description="Helical" evidence="1">
    <location>
        <begin position="20"/>
        <end position="45"/>
    </location>
</feature>
<dbReference type="Gene3D" id="3.40.50.1820">
    <property type="entry name" value="alpha/beta hydrolase"/>
    <property type="match status" value="1"/>
</dbReference>
<evidence type="ECO:0000259" key="2">
    <source>
        <dbReference type="Pfam" id="PF00561"/>
    </source>
</evidence>
<dbReference type="InterPro" id="IPR000073">
    <property type="entry name" value="AB_hydrolase_1"/>
</dbReference>
<keyword evidence="4" id="KW-1185">Reference proteome</keyword>
<sequence length="369" mass="41372">MKKEANPKEKKKFKEFLHKFFKIFIIIFGAAIAINILVIGVLFLIHKNKLADERGYLNPQGQMVDVGGHSVHVIVDGDENADKTLVFIHSNGITDDSVALEPLFGKLQEYRLVYVDRSGFGYSDTTKTDKDIESIVTELRTALEKVNVKGPYVLVPNGIAGLEATYWADKYPDEVESIIGINISVADDFDGVTEEQYCGFFNYLMVKFAAIGGQRYVKSVYPDNFGAVYTEKQMIVRKALISKNFYTSDMYEEDLQAVHNAAVVKELGWPEQTPMLVILANPLMAPYIEDDSSVREEYEDALKEVYGTATDASAGDADGVDYVGEYNADKKAYYSQYKNVQIEEMSGPSRLYTYDPDGVAKLIKAYLDD</sequence>
<dbReference type="SUPFAM" id="SSF53474">
    <property type="entry name" value="alpha/beta-Hydrolases"/>
    <property type="match status" value="1"/>
</dbReference>
<evidence type="ECO:0000313" key="4">
    <source>
        <dbReference type="Proteomes" id="UP001198495"/>
    </source>
</evidence>
<dbReference type="GO" id="GO:0016787">
    <property type="term" value="F:hydrolase activity"/>
    <property type="evidence" value="ECO:0007669"/>
    <property type="project" value="UniProtKB-KW"/>
</dbReference>
<keyword evidence="1" id="KW-0812">Transmembrane</keyword>
<dbReference type="InterPro" id="IPR029058">
    <property type="entry name" value="AB_hydrolase_fold"/>
</dbReference>
<evidence type="ECO:0000313" key="3">
    <source>
        <dbReference type="EMBL" id="MCC2219241.1"/>
    </source>
</evidence>